<reference evidence="1 2" key="1">
    <citation type="submission" date="2019-02" db="EMBL/GenBank/DDBJ databases">
        <title>Genomic Encyclopedia of Archaeal and Bacterial Type Strains, Phase II (KMG-II): from individual species to whole genera.</title>
        <authorList>
            <person name="Goeker M."/>
        </authorList>
    </citation>
    <scope>NUCLEOTIDE SEQUENCE [LARGE SCALE GENOMIC DNA]</scope>
    <source>
        <strain evidence="1 2">DSM 18101</strain>
    </source>
</reference>
<dbReference type="AlphaFoldDB" id="A0A4V2G4U0"/>
<comment type="caution">
    <text evidence="1">The sequence shown here is derived from an EMBL/GenBank/DDBJ whole genome shotgun (WGS) entry which is preliminary data.</text>
</comment>
<accession>A0A4V2G4U0</accession>
<name>A0A4V2G4U0_9BACT</name>
<dbReference type="EMBL" id="SHKW01000001">
    <property type="protein sequence ID" value="RZU42306.1"/>
    <property type="molecule type" value="Genomic_DNA"/>
</dbReference>
<keyword evidence="2" id="KW-1185">Reference proteome</keyword>
<gene>
    <name evidence="1" type="ORF">BDD14_3867</name>
</gene>
<evidence type="ECO:0000313" key="2">
    <source>
        <dbReference type="Proteomes" id="UP000292958"/>
    </source>
</evidence>
<organism evidence="1 2">
    <name type="scientific">Edaphobacter modestus</name>
    <dbReference type="NCBI Taxonomy" id="388466"/>
    <lineage>
        <taxon>Bacteria</taxon>
        <taxon>Pseudomonadati</taxon>
        <taxon>Acidobacteriota</taxon>
        <taxon>Terriglobia</taxon>
        <taxon>Terriglobales</taxon>
        <taxon>Acidobacteriaceae</taxon>
        <taxon>Edaphobacter</taxon>
    </lineage>
</organism>
<evidence type="ECO:0000313" key="1">
    <source>
        <dbReference type="EMBL" id="RZU42306.1"/>
    </source>
</evidence>
<protein>
    <submittedName>
        <fullName evidence="1">Uncharacterized protein</fullName>
    </submittedName>
</protein>
<dbReference type="Proteomes" id="UP000292958">
    <property type="component" value="Unassembled WGS sequence"/>
</dbReference>
<sequence length="54" mass="6046">MKVCKWLAHTSQTAKAITLANTMARQGKRYSLEVQAQRHLSSTISCILGSLWRA</sequence>
<proteinExistence type="predicted"/>